<evidence type="ECO:0000256" key="2">
    <source>
        <dbReference type="SAM" id="MobiDB-lite"/>
    </source>
</evidence>
<proteinExistence type="predicted"/>
<sequence length="687" mass="72141">MWEGRQTGAGWGESAAVTHRSRTAAAAPAAASAAATASWADGTEDDREELAALTNGVHRVPRFLSEPHRGVGAAAWSRPPTLRRALAATTSTSSATARSHSPAVWVFHDDPDDDGNDDGEEYRTAEDYASAGHYAGDRGRDAPVSQPTALQRRGWATAAEDGDVDDGDVDDGGAVQAPSPRVLDNRLRLVSSPATAAADGGGGGGASGRSARLASRPAAVAQRGEARPAAHHARSNGVGDTDTKEAAAVLSSSVPRQAEARRRRGADTGQPADDAVRSLASHTASPPPSTLSSSPTSPASSSAAVPAALSPPRLRAAATVASPAPSPLPGGVEHVGGSLCSGLGPLLVVHLDYVPSDDAAGVTDAATAPPTTSSSSSPVHPVHLDPYWGAVMAQQAADTHEREVAALHARLEGAEQRVRVAEQQVLATAELRAAELTSGYKAEERKRRAQFQATLDALREENRDLSAKLEAAARAPAMGVLAAPALFSAASTEATAAGGLVAGGGGGAVSQVEVTRQLQSIEAYWRDRLRTAERHWEDEMARQTRQRREALDQVEELVRTLEQSQEELRYTRRQAARLREENARLCSAAALAPSPSTGPTATTEEVARLRQAVKEREHKEAALMAQVESYAEEATAVRLRSEAALERAEHELAAERRRSAEMVKLYGSQLESLHHQLHDAKARGAAR</sequence>
<dbReference type="AlphaFoldDB" id="A0AAW0EZ31"/>
<feature type="compositionally biased region" description="Low complexity" evidence="2">
    <location>
        <begin position="87"/>
        <end position="99"/>
    </location>
</feature>
<dbReference type="EMBL" id="JAECZO010000158">
    <property type="protein sequence ID" value="KAK7198559.1"/>
    <property type="molecule type" value="Genomic_DNA"/>
</dbReference>
<accession>A0AAW0EZ31</accession>
<evidence type="ECO:0000313" key="3">
    <source>
        <dbReference type="EMBL" id="KAK7198559.1"/>
    </source>
</evidence>
<evidence type="ECO:0000256" key="1">
    <source>
        <dbReference type="SAM" id="Coils"/>
    </source>
</evidence>
<feature type="compositionally biased region" description="Acidic residues" evidence="2">
    <location>
        <begin position="110"/>
        <end position="120"/>
    </location>
</feature>
<feature type="compositionally biased region" description="Low complexity" evidence="2">
    <location>
        <begin position="278"/>
        <end position="308"/>
    </location>
</feature>
<protein>
    <submittedName>
        <fullName evidence="3">Uncharacterized protein</fullName>
    </submittedName>
</protein>
<keyword evidence="1" id="KW-0175">Coiled coil</keyword>
<keyword evidence="4" id="KW-1185">Reference proteome</keyword>
<feature type="compositionally biased region" description="Low complexity" evidence="2">
    <location>
        <begin position="208"/>
        <end position="221"/>
    </location>
</feature>
<feature type="coiled-coil region" evidence="1">
    <location>
        <begin position="540"/>
        <end position="581"/>
    </location>
</feature>
<feature type="compositionally biased region" description="Low complexity" evidence="2">
    <location>
        <begin position="23"/>
        <end position="40"/>
    </location>
</feature>
<evidence type="ECO:0000313" key="4">
    <source>
        <dbReference type="Proteomes" id="UP001430356"/>
    </source>
</evidence>
<feature type="region of interest" description="Disordered" evidence="2">
    <location>
        <begin position="87"/>
        <end position="308"/>
    </location>
</feature>
<feature type="compositionally biased region" description="Acidic residues" evidence="2">
    <location>
        <begin position="160"/>
        <end position="171"/>
    </location>
</feature>
<reference evidence="3 4" key="1">
    <citation type="journal article" date="2021" name="MBio">
        <title>A New Model Trypanosomatid, Novymonas esmeraldas: Genomic Perception of Its 'Candidatus Pandoraea novymonadis' Endosymbiont.</title>
        <authorList>
            <person name="Zakharova A."/>
            <person name="Saura A."/>
            <person name="Butenko A."/>
            <person name="Podesvova L."/>
            <person name="Warmusova S."/>
            <person name="Kostygov A.Y."/>
            <person name="Nenarokova A."/>
            <person name="Lukes J."/>
            <person name="Opperdoes F.R."/>
            <person name="Yurchenko V."/>
        </authorList>
    </citation>
    <scope>NUCLEOTIDE SEQUENCE [LARGE SCALE GENOMIC DNA]</scope>
    <source>
        <strain evidence="3 4">E262AT.01</strain>
    </source>
</reference>
<feature type="coiled-coil region" evidence="1">
    <location>
        <begin position="397"/>
        <end position="475"/>
    </location>
</feature>
<comment type="caution">
    <text evidence="3">The sequence shown here is derived from an EMBL/GenBank/DDBJ whole genome shotgun (WGS) entry which is preliminary data.</text>
</comment>
<organism evidence="3 4">
    <name type="scientific">Novymonas esmeraldas</name>
    <dbReference type="NCBI Taxonomy" id="1808958"/>
    <lineage>
        <taxon>Eukaryota</taxon>
        <taxon>Discoba</taxon>
        <taxon>Euglenozoa</taxon>
        <taxon>Kinetoplastea</taxon>
        <taxon>Metakinetoplastina</taxon>
        <taxon>Trypanosomatida</taxon>
        <taxon>Trypanosomatidae</taxon>
        <taxon>Novymonas</taxon>
    </lineage>
</organism>
<feature type="coiled-coil region" evidence="1">
    <location>
        <begin position="631"/>
        <end position="665"/>
    </location>
</feature>
<feature type="region of interest" description="Disordered" evidence="2">
    <location>
        <begin position="1"/>
        <end position="53"/>
    </location>
</feature>
<gene>
    <name evidence="3" type="ORF">NESM_000817900</name>
</gene>
<dbReference type="Proteomes" id="UP001430356">
    <property type="component" value="Unassembled WGS sequence"/>
</dbReference>
<name>A0AAW0EZ31_9TRYP</name>